<feature type="compositionally biased region" description="Basic and acidic residues" evidence="1">
    <location>
        <begin position="139"/>
        <end position="155"/>
    </location>
</feature>
<dbReference type="Proteomes" id="UP001372834">
    <property type="component" value="Unassembled WGS sequence"/>
</dbReference>
<proteinExistence type="predicted"/>
<name>A0AAN8PNM7_POLSC</name>
<evidence type="ECO:0000256" key="1">
    <source>
        <dbReference type="SAM" id="MobiDB-lite"/>
    </source>
</evidence>
<feature type="compositionally biased region" description="Polar residues" evidence="1">
    <location>
        <begin position="233"/>
        <end position="245"/>
    </location>
</feature>
<dbReference type="EMBL" id="JAWJWE010000003">
    <property type="protein sequence ID" value="KAK6639852.1"/>
    <property type="molecule type" value="Genomic_DNA"/>
</dbReference>
<comment type="caution">
    <text evidence="2">The sequence shown here is derived from an EMBL/GenBank/DDBJ whole genome shotgun (WGS) entry which is preliminary data.</text>
</comment>
<gene>
    <name evidence="2" type="ORF">RUM43_008127</name>
</gene>
<reference evidence="2 3" key="1">
    <citation type="submission" date="2023-10" db="EMBL/GenBank/DDBJ databases">
        <title>Genomes of two closely related lineages of the louse Polyplax serrata with different host specificities.</title>
        <authorList>
            <person name="Martinu J."/>
            <person name="Tarabai H."/>
            <person name="Stefka J."/>
            <person name="Hypsa V."/>
        </authorList>
    </citation>
    <scope>NUCLEOTIDE SEQUENCE [LARGE SCALE GENOMIC DNA]</scope>
    <source>
        <strain evidence="2">HR10_N</strain>
    </source>
</reference>
<protein>
    <submittedName>
        <fullName evidence="2">Uncharacterized protein</fullName>
    </submittedName>
</protein>
<accession>A0AAN8PNM7</accession>
<organism evidence="2 3">
    <name type="scientific">Polyplax serrata</name>
    <name type="common">Common mouse louse</name>
    <dbReference type="NCBI Taxonomy" id="468196"/>
    <lineage>
        <taxon>Eukaryota</taxon>
        <taxon>Metazoa</taxon>
        <taxon>Ecdysozoa</taxon>
        <taxon>Arthropoda</taxon>
        <taxon>Hexapoda</taxon>
        <taxon>Insecta</taxon>
        <taxon>Pterygota</taxon>
        <taxon>Neoptera</taxon>
        <taxon>Paraneoptera</taxon>
        <taxon>Psocodea</taxon>
        <taxon>Troctomorpha</taxon>
        <taxon>Phthiraptera</taxon>
        <taxon>Anoplura</taxon>
        <taxon>Polyplacidae</taxon>
        <taxon>Polyplax</taxon>
    </lineage>
</organism>
<evidence type="ECO:0000313" key="3">
    <source>
        <dbReference type="Proteomes" id="UP001372834"/>
    </source>
</evidence>
<evidence type="ECO:0000313" key="2">
    <source>
        <dbReference type="EMBL" id="KAK6639852.1"/>
    </source>
</evidence>
<dbReference type="AlphaFoldDB" id="A0AAN8PNM7"/>
<feature type="region of interest" description="Disordered" evidence="1">
    <location>
        <begin position="226"/>
        <end position="245"/>
    </location>
</feature>
<sequence>MRDGIQKREIRGQWKKTSNAELTTTVKKCRRDEVKKIKVVEKKQMPRCHDQVDGRFQVSQKSSMTCEMDEVNEKSQCLNNSLVPQAIIRPVPHATSLDTITKKPKNIERDSTPVQPCRGATLSSKNACKNFPNASSESDLQRYRANDRSHSKERTSPSLGAENIRHKYSLQDNGSAKLLQGALHTPNMGEKVAQNFDSKEALKMVERITGETEAVSQIRNVQDYPSKKEETVQMGNGKQTYPQPW</sequence>
<feature type="compositionally biased region" description="Polar residues" evidence="1">
    <location>
        <begin position="121"/>
        <end position="138"/>
    </location>
</feature>
<feature type="region of interest" description="Disordered" evidence="1">
    <location>
        <begin position="102"/>
        <end position="160"/>
    </location>
</feature>